<accession>A0AAV2IKK1</accession>
<dbReference type="InterPro" id="IPR000718">
    <property type="entry name" value="Peptidase_M13"/>
</dbReference>
<gene>
    <name evidence="3" type="ORF">GSLYS_00020951001</name>
</gene>
<dbReference type="SUPFAM" id="SSF55486">
    <property type="entry name" value="Metalloproteases ('zincins'), catalytic domain"/>
    <property type="match status" value="1"/>
</dbReference>
<evidence type="ECO:0000313" key="3">
    <source>
        <dbReference type="EMBL" id="CAL1547634.1"/>
    </source>
</evidence>
<sequence>MNYAAFGTIVGHLLIEAFGGHHGYLAKAGFWTNGSREMFDRLSQCMVDQYNAYQIDGQNLNGTLALMHNIAYNGGVKVAYGAYKTDTNFKDLEMPGLNLTNQQIFFLGYSQLWCAKERSQSPKNYLAMDFHGSHMHRVIGALSNNVEFSKVFHCVQNKPMNPKTKCHVW</sequence>
<name>A0AAV2IKK1_LYMST</name>
<dbReference type="GO" id="GO:0016485">
    <property type="term" value="P:protein processing"/>
    <property type="evidence" value="ECO:0007669"/>
    <property type="project" value="TreeGrafter"/>
</dbReference>
<comment type="caution">
    <text evidence="3">The sequence shown here is derived from an EMBL/GenBank/DDBJ whole genome shotgun (WGS) entry which is preliminary data.</text>
</comment>
<proteinExistence type="inferred from homology"/>
<reference evidence="3 4" key="1">
    <citation type="submission" date="2024-04" db="EMBL/GenBank/DDBJ databases">
        <authorList>
            <consortium name="Genoscope - CEA"/>
            <person name="William W."/>
        </authorList>
    </citation>
    <scope>NUCLEOTIDE SEQUENCE [LARGE SCALE GENOMIC DNA]</scope>
</reference>
<dbReference type="PANTHER" id="PTHR11733:SF167">
    <property type="entry name" value="FI17812P1-RELATED"/>
    <property type="match status" value="1"/>
</dbReference>
<dbReference type="AlphaFoldDB" id="A0AAV2IKK1"/>
<evidence type="ECO:0000313" key="4">
    <source>
        <dbReference type="Proteomes" id="UP001497497"/>
    </source>
</evidence>
<protein>
    <recommendedName>
        <fullName evidence="2">Peptidase M13 C-terminal domain-containing protein</fullName>
    </recommendedName>
</protein>
<dbReference type="PANTHER" id="PTHR11733">
    <property type="entry name" value="ZINC METALLOPROTEASE FAMILY M13 NEPRILYSIN-RELATED"/>
    <property type="match status" value="1"/>
</dbReference>
<dbReference type="InterPro" id="IPR018497">
    <property type="entry name" value="Peptidase_M13_C"/>
</dbReference>
<dbReference type="InterPro" id="IPR024079">
    <property type="entry name" value="MetalloPept_cat_dom_sf"/>
</dbReference>
<organism evidence="3 4">
    <name type="scientific">Lymnaea stagnalis</name>
    <name type="common">Great pond snail</name>
    <name type="synonym">Helix stagnalis</name>
    <dbReference type="NCBI Taxonomy" id="6523"/>
    <lineage>
        <taxon>Eukaryota</taxon>
        <taxon>Metazoa</taxon>
        <taxon>Spiralia</taxon>
        <taxon>Lophotrochozoa</taxon>
        <taxon>Mollusca</taxon>
        <taxon>Gastropoda</taxon>
        <taxon>Heterobranchia</taxon>
        <taxon>Euthyneura</taxon>
        <taxon>Panpulmonata</taxon>
        <taxon>Hygrophila</taxon>
        <taxon>Lymnaeoidea</taxon>
        <taxon>Lymnaeidae</taxon>
        <taxon>Lymnaea</taxon>
    </lineage>
</organism>
<dbReference type="GO" id="GO:0004222">
    <property type="term" value="F:metalloendopeptidase activity"/>
    <property type="evidence" value="ECO:0007669"/>
    <property type="project" value="InterPro"/>
</dbReference>
<evidence type="ECO:0000256" key="1">
    <source>
        <dbReference type="ARBA" id="ARBA00007357"/>
    </source>
</evidence>
<keyword evidence="4" id="KW-1185">Reference proteome</keyword>
<dbReference type="Proteomes" id="UP001497497">
    <property type="component" value="Unassembled WGS sequence"/>
</dbReference>
<dbReference type="Pfam" id="PF01431">
    <property type="entry name" value="Peptidase_M13"/>
    <property type="match status" value="1"/>
</dbReference>
<dbReference type="PROSITE" id="PS51885">
    <property type="entry name" value="NEPRILYSIN"/>
    <property type="match status" value="1"/>
</dbReference>
<comment type="similarity">
    <text evidence="1">Belongs to the peptidase M13 family.</text>
</comment>
<dbReference type="EMBL" id="CAXITT010001028">
    <property type="protein sequence ID" value="CAL1547634.1"/>
    <property type="molecule type" value="Genomic_DNA"/>
</dbReference>
<feature type="domain" description="Peptidase M13 C-terminal" evidence="2">
    <location>
        <begin position="1"/>
        <end position="168"/>
    </location>
</feature>
<dbReference type="GO" id="GO:0005886">
    <property type="term" value="C:plasma membrane"/>
    <property type="evidence" value="ECO:0007669"/>
    <property type="project" value="TreeGrafter"/>
</dbReference>
<dbReference type="Gene3D" id="3.40.390.10">
    <property type="entry name" value="Collagenase (Catalytic Domain)"/>
    <property type="match status" value="1"/>
</dbReference>
<evidence type="ECO:0000259" key="2">
    <source>
        <dbReference type="Pfam" id="PF01431"/>
    </source>
</evidence>